<dbReference type="AlphaFoldDB" id="A0A511ZHW3"/>
<evidence type="ECO:0000313" key="5">
    <source>
        <dbReference type="Proteomes" id="UP000321558"/>
    </source>
</evidence>
<dbReference type="Proteomes" id="UP000321558">
    <property type="component" value="Unassembled WGS sequence"/>
</dbReference>
<dbReference type="Pfam" id="PF14501">
    <property type="entry name" value="HATPase_c_5"/>
    <property type="match status" value="1"/>
</dbReference>
<dbReference type="GO" id="GO:0042802">
    <property type="term" value="F:identical protein binding"/>
    <property type="evidence" value="ECO:0007669"/>
    <property type="project" value="TreeGrafter"/>
</dbReference>
<evidence type="ECO:0000313" key="4">
    <source>
        <dbReference type="EMBL" id="GEN87021.1"/>
    </source>
</evidence>
<feature type="transmembrane region" description="Helical" evidence="2">
    <location>
        <begin position="12"/>
        <end position="28"/>
    </location>
</feature>
<name>A0A511ZHW3_9BACI</name>
<keyword evidence="1" id="KW-0175">Coiled coil</keyword>
<dbReference type="SUPFAM" id="SSF55874">
    <property type="entry name" value="ATPase domain of HSP90 chaperone/DNA topoisomerase II/histidine kinase"/>
    <property type="match status" value="1"/>
</dbReference>
<feature type="transmembrane region" description="Helical" evidence="2">
    <location>
        <begin position="60"/>
        <end position="80"/>
    </location>
</feature>
<keyword evidence="5" id="KW-1185">Reference proteome</keyword>
<evidence type="ECO:0000256" key="2">
    <source>
        <dbReference type="SAM" id="Phobius"/>
    </source>
</evidence>
<comment type="caution">
    <text evidence="4">The sequence shown here is derived from an EMBL/GenBank/DDBJ whole genome shotgun (WGS) entry which is preliminary data.</text>
</comment>
<evidence type="ECO:0000256" key="1">
    <source>
        <dbReference type="SAM" id="Coils"/>
    </source>
</evidence>
<keyword evidence="2" id="KW-0472">Membrane</keyword>
<dbReference type="PANTHER" id="PTHR40448:SF1">
    <property type="entry name" value="TWO-COMPONENT SENSOR HISTIDINE KINASE"/>
    <property type="match status" value="1"/>
</dbReference>
<feature type="transmembrane region" description="Helical" evidence="2">
    <location>
        <begin position="126"/>
        <end position="143"/>
    </location>
</feature>
<dbReference type="EMBL" id="BJYM01000006">
    <property type="protein sequence ID" value="GEN87021.1"/>
    <property type="molecule type" value="Genomic_DNA"/>
</dbReference>
<keyword evidence="4" id="KW-0808">Transferase</keyword>
<feature type="coiled-coil region" evidence="1">
    <location>
        <begin position="269"/>
        <end position="296"/>
    </location>
</feature>
<proteinExistence type="predicted"/>
<organism evidence="4 5">
    <name type="scientific">Oceanobacillus sojae</name>
    <dbReference type="NCBI Taxonomy" id="582851"/>
    <lineage>
        <taxon>Bacteria</taxon>
        <taxon>Bacillati</taxon>
        <taxon>Bacillota</taxon>
        <taxon>Bacilli</taxon>
        <taxon>Bacillales</taxon>
        <taxon>Bacillaceae</taxon>
        <taxon>Oceanobacillus</taxon>
    </lineage>
</organism>
<dbReference type="CDD" id="cd16935">
    <property type="entry name" value="HATPase_AgrC-ComD-like"/>
    <property type="match status" value="1"/>
</dbReference>
<dbReference type="Gene3D" id="3.30.565.10">
    <property type="entry name" value="Histidine kinase-like ATPase, C-terminal domain"/>
    <property type="match status" value="1"/>
</dbReference>
<dbReference type="RefSeq" id="WP_147210038.1">
    <property type="nucleotide sequence ID" value="NZ_BJYM01000006.1"/>
</dbReference>
<dbReference type="InterPro" id="IPR036890">
    <property type="entry name" value="HATPase_C_sf"/>
</dbReference>
<keyword evidence="2" id="KW-0812">Transmembrane</keyword>
<dbReference type="InterPro" id="IPR032834">
    <property type="entry name" value="NatK-like_C"/>
</dbReference>
<dbReference type="PANTHER" id="PTHR40448">
    <property type="entry name" value="TWO-COMPONENT SENSOR HISTIDINE KINASE"/>
    <property type="match status" value="1"/>
</dbReference>
<dbReference type="OrthoDB" id="9813149at2"/>
<feature type="transmembrane region" description="Helical" evidence="2">
    <location>
        <begin position="194"/>
        <end position="212"/>
    </location>
</feature>
<protein>
    <submittedName>
        <fullName evidence="4">Sensor histidine kinase</fullName>
    </submittedName>
</protein>
<evidence type="ECO:0000259" key="3">
    <source>
        <dbReference type="Pfam" id="PF14501"/>
    </source>
</evidence>
<keyword evidence="2" id="KW-1133">Transmembrane helix</keyword>
<feature type="transmembrane region" description="Helical" evidence="2">
    <location>
        <begin position="35"/>
        <end position="54"/>
    </location>
</feature>
<dbReference type="STRING" id="582851.GCA_900162665_00894"/>
<dbReference type="GO" id="GO:0016301">
    <property type="term" value="F:kinase activity"/>
    <property type="evidence" value="ECO:0007669"/>
    <property type="project" value="UniProtKB-KW"/>
</dbReference>
<accession>A0A511ZHW3</accession>
<gene>
    <name evidence="4" type="ORF">OSO01_17600</name>
</gene>
<reference evidence="4 5" key="1">
    <citation type="submission" date="2019-07" db="EMBL/GenBank/DDBJ databases">
        <title>Whole genome shotgun sequence of Oceanobacillus sojae NBRC 105379.</title>
        <authorList>
            <person name="Hosoyama A."/>
            <person name="Uohara A."/>
            <person name="Ohji S."/>
            <person name="Ichikawa N."/>
        </authorList>
    </citation>
    <scope>NUCLEOTIDE SEQUENCE [LARGE SCALE GENOMIC DNA]</scope>
    <source>
        <strain evidence="4 5">NBRC 105379</strain>
    </source>
</reference>
<feature type="domain" description="Sensor histidine kinase NatK-like C-terminal" evidence="3">
    <location>
        <begin position="327"/>
        <end position="432"/>
    </location>
</feature>
<sequence length="439" mass="50203">MSELLPEIPRLYTALAEWMACIVFISLLRKKLFGWKLIIFLGGGLLVQSAFLVLTKDLPIAFWIPSMVVAAGMMFGLIYVTCQITVVEAGYFSIRAFVAAELVASLESQVRFFLLNGERINMTMDILLLFAVYGVVFFLIWLLEKRHITANSHLNIRQGELLSTLLIGMAVFGVSNMSFVSVRTPFSGQYTQEILNIRTLVDLGGYAILYAYHIQLNDLRIKHELKAMQNIFQNQYAQYQQSKESIDIINYKYHDLKNQIIALRAEDNVEKRNAYLKQMENDIKSYEAQNKTGNHVLDTLLTSKNLYCIKHGITLTSVANGALLNHMDVIDITTIFGNALDNAIEYEKKIEDKEKRLIHVSVFSQKGFLVMRFENYFEGKLNLKEGIPKTTKRDKNFHGYGLKSIQYAVQKYDGVVNVVQKDSWFELTILMPVLTPQNK</sequence>
<feature type="transmembrane region" description="Helical" evidence="2">
    <location>
        <begin position="164"/>
        <end position="182"/>
    </location>
</feature>
<keyword evidence="4" id="KW-0418">Kinase</keyword>